<dbReference type="EMBL" id="VFOM01000002">
    <property type="protein sequence ID" value="TQL46642.1"/>
    <property type="molecule type" value="Genomic_DNA"/>
</dbReference>
<comment type="caution">
    <text evidence="5">The sequence shown here is derived from an EMBL/GenBank/DDBJ whole genome shotgun (WGS) entry which is preliminary data.</text>
</comment>
<gene>
    <name evidence="5" type="ORF">FB562_2166</name>
</gene>
<sequence>MPRTMTQDDAPGYDPGFLGVDVPLPLPTVHRELRRLDYTHFTVLLDPARRLAAATAVTIDGARLRSVTRGDHWHLDERVPPSEQAGPELYAHNDLDRGHLVRRRDPCWGDAATAERANRDSFAYTNAAPQAATFNQGRQLWAGLEDHVLAYAEDHGHRVSVITGPVLDAGDPVYRGVGIPLLFFKVAAWRGPALQSAGFVLDQSPALDDIDMGAVAGAVPPLGPFRTFQVPVAQIEALAGLRLGPLTAADVLARPGIRGPQPVARSSWVPLERASDITLVPAGQR</sequence>
<feature type="active site" description="Proton acceptor" evidence="1">
    <location>
        <position position="99"/>
    </location>
</feature>
<proteinExistence type="predicted"/>
<dbReference type="Pfam" id="PF01223">
    <property type="entry name" value="Endonuclease_NS"/>
    <property type="match status" value="1"/>
</dbReference>
<evidence type="ECO:0000259" key="3">
    <source>
        <dbReference type="SMART" id="SM00477"/>
    </source>
</evidence>
<dbReference type="RefSeq" id="WP_246081460.1">
    <property type="nucleotide sequence ID" value="NZ_VFOM01000002.1"/>
</dbReference>
<dbReference type="SMART" id="SM00477">
    <property type="entry name" value="NUC"/>
    <property type="match status" value="1"/>
</dbReference>
<keyword evidence="5" id="KW-0255">Endonuclease</keyword>
<dbReference type="InterPro" id="IPR020821">
    <property type="entry name" value="ENPP1-3/EXOG-like_nuc-like"/>
</dbReference>
<keyword evidence="5" id="KW-0378">Hydrolase</keyword>
<dbReference type="GO" id="GO:0004519">
    <property type="term" value="F:endonuclease activity"/>
    <property type="evidence" value="ECO:0007669"/>
    <property type="project" value="UniProtKB-KW"/>
</dbReference>
<accession>A0A542YEZ2</accession>
<feature type="domain" description="ENPP1-3/EXOG-like endonuclease/phosphodiesterase" evidence="3">
    <location>
        <begin position="38"/>
        <end position="250"/>
    </location>
</feature>
<evidence type="ECO:0000313" key="6">
    <source>
        <dbReference type="Proteomes" id="UP000317998"/>
    </source>
</evidence>
<organism evidence="5 6">
    <name type="scientific">Homoserinimonas aerilata</name>
    <dbReference type="NCBI Taxonomy" id="1162970"/>
    <lineage>
        <taxon>Bacteria</taxon>
        <taxon>Bacillati</taxon>
        <taxon>Actinomycetota</taxon>
        <taxon>Actinomycetes</taxon>
        <taxon>Micrococcales</taxon>
        <taxon>Microbacteriaceae</taxon>
        <taxon>Homoserinimonas</taxon>
    </lineage>
</organism>
<dbReference type="PANTHER" id="PTHR13966">
    <property type="entry name" value="ENDONUCLEASE RELATED"/>
    <property type="match status" value="1"/>
</dbReference>
<dbReference type="InterPro" id="IPR040255">
    <property type="entry name" value="Non-specific_endonuclease"/>
</dbReference>
<keyword evidence="5" id="KW-0540">Nuclease</keyword>
<dbReference type="GO" id="GO:0046872">
    <property type="term" value="F:metal ion binding"/>
    <property type="evidence" value="ECO:0007669"/>
    <property type="project" value="UniProtKB-KW"/>
</dbReference>
<dbReference type="GO" id="GO:0016787">
    <property type="term" value="F:hydrolase activity"/>
    <property type="evidence" value="ECO:0007669"/>
    <property type="project" value="InterPro"/>
</dbReference>
<dbReference type="InterPro" id="IPR044929">
    <property type="entry name" value="DNA/RNA_non-sp_Endonuclease_sf"/>
</dbReference>
<dbReference type="SMART" id="SM00892">
    <property type="entry name" value="Endonuclease_NS"/>
    <property type="match status" value="1"/>
</dbReference>
<keyword evidence="2" id="KW-0479">Metal-binding</keyword>
<dbReference type="Proteomes" id="UP000317998">
    <property type="component" value="Unassembled WGS sequence"/>
</dbReference>
<dbReference type="AlphaFoldDB" id="A0A542YEZ2"/>
<dbReference type="InterPro" id="IPR044925">
    <property type="entry name" value="His-Me_finger_sf"/>
</dbReference>
<evidence type="ECO:0000259" key="4">
    <source>
        <dbReference type="SMART" id="SM00892"/>
    </source>
</evidence>
<dbReference type="CDD" id="cd00091">
    <property type="entry name" value="NUC"/>
    <property type="match status" value="1"/>
</dbReference>
<evidence type="ECO:0000313" key="5">
    <source>
        <dbReference type="EMBL" id="TQL46642.1"/>
    </source>
</evidence>
<name>A0A542YEZ2_9MICO</name>
<evidence type="ECO:0000256" key="2">
    <source>
        <dbReference type="PIRSR" id="PIRSR640255-2"/>
    </source>
</evidence>
<dbReference type="InterPro" id="IPR001604">
    <property type="entry name" value="Endo_G_ENPP1-like_dom"/>
</dbReference>
<feature type="domain" description="DNA/RNA non-specific endonuclease/pyrophosphatase/phosphodiesterase" evidence="4">
    <location>
        <begin position="37"/>
        <end position="250"/>
    </location>
</feature>
<dbReference type="Gene3D" id="3.40.570.10">
    <property type="entry name" value="Extracellular Endonuclease, subunit A"/>
    <property type="match status" value="1"/>
</dbReference>
<feature type="binding site" evidence="2">
    <location>
        <position position="135"/>
    </location>
    <ligand>
        <name>Mg(2+)</name>
        <dbReference type="ChEBI" id="CHEBI:18420"/>
        <note>catalytic</note>
    </ligand>
</feature>
<dbReference type="GO" id="GO:0003676">
    <property type="term" value="F:nucleic acid binding"/>
    <property type="evidence" value="ECO:0007669"/>
    <property type="project" value="InterPro"/>
</dbReference>
<reference evidence="5 6" key="1">
    <citation type="submission" date="2019-06" db="EMBL/GenBank/DDBJ databases">
        <title>Sequencing the genomes of 1000 actinobacteria strains.</title>
        <authorList>
            <person name="Klenk H.-P."/>
        </authorList>
    </citation>
    <scope>NUCLEOTIDE SEQUENCE [LARGE SCALE GENOMIC DNA]</scope>
    <source>
        <strain evidence="5 6">DSM 26477</strain>
    </source>
</reference>
<keyword evidence="6" id="KW-1185">Reference proteome</keyword>
<evidence type="ECO:0000256" key="1">
    <source>
        <dbReference type="PIRSR" id="PIRSR640255-1"/>
    </source>
</evidence>
<dbReference type="PANTHER" id="PTHR13966:SF5">
    <property type="entry name" value="ENDONUCLEASE G, MITOCHONDRIAL"/>
    <property type="match status" value="1"/>
</dbReference>
<dbReference type="SUPFAM" id="SSF54060">
    <property type="entry name" value="His-Me finger endonucleases"/>
    <property type="match status" value="1"/>
</dbReference>
<protein>
    <submittedName>
        <fullName evidence="5">Endonuclease G</fullName>
    </submittedName>
</protein>